<dbReference type="AlphaFoldDB" id="E8U833"/>
<proteinExistence type="predicted"/>
<dbReference type="InterPro" id="IPR005184">
    <property type="entry name" value="DUF306_Meta_HslJ"/>
</dbReference>
<feature type="signal peptide" evidence="1">
    <location>
        <begin position="1"/>
        <end position="29"/>
    </location>
</feature>
<dbReference type="Gene3D" id="2.40.128.270">
    <property type="match status" value="3"/>
</dbReference>
<feature type="chain" id="PRO_5003228459" description="DUF306 domain-containing protein" evidence="1">
    <location>
        <begin position="30"/>
        <end position="372"/>
    </location>
</feature>
<feature type="domain" description="DUF306" evidence="2">
    <location>
        <begin position="153"/>
        <end position="257"/>
    </location>
</feature>
<dbReference type="STRING" id="709986.Deima_1573"/>
<dbReference type="PANTHER" id="PTHR35535">
    <property type="entry name" value="HEAT SHOCK PROTEIN HSLJ"/>
    <property type="match status" value="1"/>
</dbReference>
<gene>
    <name evidence="3" type="ordered locus">Deima_1573</name>
</gene>
<organism evidence="3 4">
    <name type="scientific">Deinococcus maricopensis (strain DSM 21211 / LMG 22137 / NRRL B-23946 / LB-34)</name>
    <dbReference type="NCBI Taxonomy" id="709986"/>
    <lineage>
        <taxon>Bacteria</taxon>
        <taxon>Thermotogati</taxon>
        <taxon>Deinococcota</taxon>
        <taxon>Deinococci</taxon>
        <taxon>Deinococcales</taxon>
        <taxon>Deinococcaceae</taxon>
        <taxon>Deinococcus</taxon>
    </lineage>
</organism>
<evidence type="ECO:0000256" key="1">
    <source>
        <dbReference type="SAM" id="SignalP"/>
    </source>
</evidence>
<dbReference type="Proteomes" id="UP000008635">
    <property type="component" value="Chromosome"/>
</dbReference>
<dbReference type="eggNOG" id="COG3187">
    <property type="taxonomic scope" value="Bacteria"/>
</dbReference>
<reference evidence="3 4" key="1">
    <citation type="journal article" date="2011" name="Stand. Genomic Sci.">
        <title>Complete genome sequence of Deinococcus maricopensis type strain (LB-34).</title>
        <authorList>
            <person name="Pukall R."/>
            <person name="Zeytun A."/>
            <person name="Lucas S."/>
            <person name="Lapidus A."/>
            <person name="Hammon N."/>
            <person name="Deshpande S."/>
            <person name="Nolan M."/>
            <person name="Cheng J.F."/>
            <person name="Pitluck S."/>
            <person name="Liolios K."/>
            <person name="Pagani I."/>
            <person name="Mikhailova N."/>
            <person name="Ivanova N."/>
            <person name="Mavromatis K."/>
            <person name="Pati A."/>
            <person name="Tapia R."/>
            <person name="Han C."/>
            <person name="Goodwin L."/>
            <person name="Chen A."/>
            <person name="Palaniappan K."/>
            <person name="Land M."/>
            <person name="Hauser L."/>
            <person name="Chang Y.J."/>
            <person name="Jeffries C.D."/>
            <person name="Brambilla E.M."/>
            <person name="Rohde M."/>
            <person name="Goker M."/>
            <person name="Detter J.C."/>
            <person name="Woyke T."/>
            <person name="Bristow J."/>
            <person name="Eisen J.A."/>
            <person name="Markowitz V."/>
            <person name="Hugenholtz P."/>
            <person name="Kyrpides N.C."/>
            <person name="Klenk H.P."/>
        </authorList>
    </citation>
    <scope>NUCLEOTIDE SEQUENCE [LARGE SCALE GENOMIC DNA]</scope>
    <source>
        <strain evidence="4">DSM 21211 / LMG 22137 / NRRL B-23946 / LB-34</strain>
    </source>
</reference>
<feature type="domain" description="DUF306" evidence="2">
    <location>
        <begin position="271"/>
        <end position="369"/>
    </location>
</feature>
<name>E8U833_DEIML</name>
<dbReference type="InterPro" id="IPR053147">
    <property type="entry name" value="Hsp_HslJ-like"/>
</dbReference>
<protein>
    <recommendedName>
        <fullName evidence="2">DUF306 domain-containing protein</fullName>
    </recommendedName>
</protein>
<dbReference type="KEGG" id="dmr:Deima_1573"/>
<keyword evidence="1" id="KW-0732">Signal</keyword>
<dbReference type="InterPro" id="IPR038670">
    <property type="entry name" value="HslJ-like_sf"/>
</dbReference>
<dbReference type="Pfam" id="PF03724">
    <property type="entry name" value="META"/>
    <property type="match status" value="3"/>
</dbReference>
<dbReference type="EMBL" id="CP002454">
    <property type="protein sequence ID" value="ADV67222.1"/>
    <property type="molecule type" value="Genomic_DNA"/>
</dbReference>
<evidence type="ECO:0000313" key="4">
    <source>
        <dbReference type="Proteomes" id="UP000008635"/>
    </source>
</evidence>
<dbReference type="HOGENOM" id="CLU_743403_0_0_0"/>
<evidence type="ECO:0000313" key="3">
    <source>
        <dbReference type="EMBL" id="ADV67222.1"/>
    </source>
</evidence>
<keyword evidence="4" id="KW-1185">Reference proteome</keyword>
<accession>E8U833</accession>
<evidence type="ECO:0000259" key="2">
    <source>
        <dbReference type="Pfam" id="PF03724"/>
    </source>
</evidence>
<dbReference type="PANTHER" id="PTHR35535:SF2">
    <property type="entry name" value="DUF306 DOMAIN-CONTAINING PROTEIN"/>
    <property type="match status" value="1"/>
</dbReference>
<sequence precursor="true">MSAGYNGRMIRGPLKFMALGALLLGAANAQPTGEWRLTSITDAGRLISVNAQVAPTLRFDATRVSGLAGCNTYTASYAARADLLTFARVITTKKACPDQVLSLEERYLNVLRGVRRYELRGRTLVLHAGNDRMEFVQGGRVSDVTQTATRYAGAWELAGVNVAGRALNVQGDRPVTLTVEGARLSGNAPCNTYSATFGVVNGAIQVGPVASTRRLCTTDAGNQLETAFLGALRAARAFELRGEQLVVVARDGTTLTFRRASGSGAVTGASLEGGWTLRTVDDRAPQGPRAITLNFEGPQVGGNDGCNAFGGTYRVSGSTLRAAGPLPQTLMACPEPADFPSLTALLRAGATFSVNADVLTLTGQGHTWVFSR</sequence>
<reference evidence="4" key="2">
    <citation type="submission" date="2011-01" db="EMBL/GenBank/DDBJ databases">
        <title>The complete genome of Deinococcus maricopensis DSM 21211.</title>
        <authorList>
            <consortium name="US DOE Joint Genome Institute (JGI-PGF)"/>
            <person name="Lucas S."/>
            <person name="Copeland A."/>
            <person name="Lapidus A."/>
            <person name="Goodwin L."/>
            <person name="Pitluck S."/>
            <person name="Kyrpides N."/>
            <person name="Mavromatis K."/>
            <person name="Pagani I."/>
            <person name="Ivanova N."/>
            <person name="Ovchinnikova G."/>
            <person name="Zeytun A."/>
            <person name="Detter J.C."/>
            <person name="Han C."/>
            <person name="Land M."/>
            <person name="Hauser L."/>
            <person name="Markowitz V."/>
            <person name="Cheng J.-F."/>
            <person name="Hugenholtz P."/>
            <person name="Woyke T."/>
            <person name="Wu D."/>
            <person name="Pukall R."/>
            <person name="Gehrich-Schroeter G."/>
            <person name="Brambilla E."/>
            <person name="Klenk H.-P."/>
            <person name="Eisen J.A."/>
        </authorList>
    </citation>
    <scope>NUCLEOTIDE SEQUENCE [LARGE SCALE GENOMIC DNA]</scope>
    <source>
        <strain evidence="4">DSM 21211 / LMG 22137 / NRRL B-23946 / LB-34</strain>
    </source>
</reference>
<dbReference type="OrthoDB" id="5348860at2"/>
<feature type="domain" description="DUF306" evidence="2">
    <location>
        <begin position="32"/>
        <end position="134"/>
    </location>
</feature>